<accession>A0ABR3SVD3</accession>
<dbReference type="PANTHER" id="PTHR31360:SF0">
    <property type="entry name" value="OIL BODY-ASSOCIATED PROTEIN 1B"/>
    <property type="match status" value="1"/>
</dbReference>
<organism evidence="3 4">
    <name type="scientific">Neofusicoccum ribis</name>
    <dbReference type="NCBI Taxonomy" id="45134"/>
    <lineage>
        <taxon>Eukaryota</taxon>
        <taxon>Fungi</taxon>
        <taxon>Dikarya</taxon>
        <taxon>Ascomycota</taxon>
        <taxon>Pezizomycotina</taxon>
        <taxon>Dothideomycetes</taxon>
        <taxon>Dothideomycetes incertae sedis</taxon>
        <taxon>Botryosphaeriales</taxon>
        <taxon>Botryosphaeriaceae</taxon>
        <taxon>Neofusicoccum</taxon>
    </lineage>
</organism>
<evidence type="ECO:0000256" key="1">
    <source>
        <dbReference type="ARBA" id="ARBA00009740"/>
    </source>
</evidence>
<evidence type="ECO:0000313" key="3">
    <source>
        <dbReference type="EMBL" id="KAL1630540.1"/>
    </source>
</evidence>
<protein>
    <recommendedName>
        <fullName evidence="5">DUF1264-domain-containing protein</fullName>
    </recommendedName>
</protein>
<feature type="signal peptide" evidence="2">
    <location>
        <begin position="1"/>
        <end position="21"/>
    </location>
</feature>
<name>A0ABR3SVD3_9PEZI</name>
<proteinExistence type="inferred from homology"/>
<gene>
    <name evidence="3" type="ORF">SLS56_004814</name>
</gene>
<dbReference type="InterPro" id="IPR010686">
    <property type="entry name" value="OBAP-like"/>
</dbReference>
<dbReference type="Pfam" id="PF06884">
    <property type="entry name" value="DUF1264"/>
    <property type="match status" value="1"/>
</dbReference>
<feature type="chain" id="PRO_5045835839" description="DUF1264-domain-containing protein" evidence="2">
    <location>
        <begin position="22"/>
        <end position="236"/>
    </location>
</feature>
<keyword evidence="4" id="KW-1185">Reference proteome</keyword>
<evidence type="ECO:0000256" key="2">
    <source>
        <dbReference type="SAM" id="SignalP"/>
    </source>
</evidence>
<sequence>MHAPNSIALTALSALVSTAASTTTEPQKLGLIGPENMMLFLNGFHFISGEPNHYLQANHHCVLMSSDFIQCAIYVPGSNPARLAGVEYIISGSTFSTLPMAERQLWHSHQYEVTSGYLTEPGLPQSVDDEVMKILVNSYGKTFHTWRYDQKNSTLPLGIPEMVNGYTQDGQLTQAFVDERDAYFGINSSAIREHRASAAAGIVAPPVQQGADVWKEGIVLTLELKNSTGKTVEFGG</sequence>
<comment type="similarity">
    <text evidence="1">Belongs to the OBAP family.</text>
</comment>
<dbReference type="PANTHER" id="PTHR31360">
    <property type="match status" value="1"/>
</dbReference>
<evidence type="ECO:0000313" key="4">
    <source>
        <dbReference type="Proteomes" id="UP001521116"/>
    </source>
</evidence>
<reference evidence="3 4" key="1">
    <citation type="submission" date="2024-02" db="EMBL/GenBank/DDBJ databases">
        <title>De novo assembly and annotation of 12 fungi associated with fruit tree decline syndrome in Ontario, Canada.</title>
        <authorList>
            <person name="Sulman M."/>
            <person name="Ellouze W."/>
            <person name="Ilyukhin E."/>
        </authorList>
    </citation>
    <scope>NUCLEOTIDE SEQUENCE [LARGE SCALE GENOMIC DNA]</scope>
    <source>
        <strain evidence="3 4">M1-105</strain>
    </source>
</reference>
<keyword evidence="2" id="KW-0732">Signal</keyword>
<dbReference type="Proteomes" id="UP001521116">
    <property type="component" value="Unassembled WGS sequence"/>
</dbReference>
<comment type="caution">
    <text evidence="3">The sequence shown here is derived from an EMBL/GenBank/DDBJ whole genome shotgun (WGS) entry which is preliminary data.</text>
</comment>
<evidence type="ECO:0008006" key="5">
    <source>
        <dbReference type="Google" id="ProtNLM"/>
    </source>
</evidence>
<dbReference type="EMBL" id="JAJVDC020000045">
    <property type="protein sequence ID" value="KAL1630540.1"/>
    <property type="molecule type" value="Genomic_DNA"/>
</dbReference>